<dbReference type="RefSeq" id="WP_281144580.1">
    <property type="nucleotide sequence ID" value="NZ_CP123967.1"/>
</dbReference>
<evidence type="ECO:0000256" key="1">
    <source>
        <dbReference type="RuleBase" id="RU000411"/>
    </source>
</evidence>
<dbReference type="Pfam" id="PF00079">
    <property type="entry name" value="Serpin"/>
    <property type="match status" value="1"/>
</dbReference>
<dbReference type="PROSITE" id="PS51257">
    <property type="entry name" value="PROKAR_LIPOPROTEIN"/>
    <property type="match status" value="1"/>
</dbReference>
<organism evidence="4 5">
    <name type="scientific">Tessaracoccus lacteus</name>
    <dbReference type="NCBI Taxonomy" id="3041766"/>
    <lineage>
        <taxon>Bacteria</taxon>
        <taxon>Bacillati</taxon>
        <taxon>Actinomycetota</taxon>
        <taxon>Actinomycetes</taxon>
        <taxon>Propionibacteriales</taxon>
        <taxon>Propionibacteriaceae</taxon>
        <taxon>Tessaracoccus</taxon>
    </lineage>
</organism>
<dbReference type="PANTHER" id="PTHR11461">
    <property type="entry name" value="SERINE PROTEASE INHIBITOR, SERPIN"/>
    <property type="match status" value="1"/>
</dbReference>
<dbReference type="Gene3D" id="2.30.39.10">
    <property type="entry name" value="Alpha-1-antitrypsin, domain 1"/>
    <property type="match status" value="1"/>
</dbReference>
<evidence type="ECO:0000259" key="3">
    <source>
        <dbReference type="SMART" id="SM00093"/>
    </source>
</evidence>
<sequence>MMRLIRWSAKVAAAVAVAAMLAACGSGGGEEVEGSGAVLDLPFDTTPRVSDAAAASERLGWDVARAVDGANAIVSPSSLSMSIALLGEGAEGASQTSIEQATGLAGHERSAAFGALRQALTDYEDLPKSVSADSPPKTPLVHQASQVVAISAPVGREFLERIKTYYDAGATQAEPGDAQAVLDAWVKKNTAGLIEKSGIEVGGDTRAVVQDAVLFAAAWRTPFGSDTVLDFAREGGSAPVDGVVETLDVAYAETDRWAAARLPYDDALAADVILPATGLAPSDLTAEDLADVREALDGETPEAVTVTMPTFDLASKIDLLKALPSVDLGDVGSISPGTYVGQWVQQARLAVSAKGTVGAAVTEAATESSAVMPEHTLTLDRPYVLRVLDTRTGWPLFLARIGDPTAE</sequence>
<feature type="domain" description="Serpin" evidence="3">
    <location>
        <begin position="62"/>
        <end position="404"/>
    </location>
</feature>
<feature type="signal peptide" evidence="2">
    <location>
        <begin position="1"/>
        <end position="22"/>
    </location>
</feature>
<dbReference type="SUPFAM" id="SSF56574">
    <property type="entry name" value="Serpins"/>
    <property type="match status" value="1"/>
</dbReference>
<dbReference type="InterPro" id="IPR042185">
    <property type="entry name" value="Serpin_sf_2"/>
</dbReference>
<accession>A0ABY8PWG1</accession>
<dbReference type="InterPro" id="IPR036186">
    <property type="entry name" value="Serpin_sf"/>
</dbReference>
<keyword evidence="5" id="KW-1185">Reference proteome</keyword>
<dbReference type="InterPro" id="IPR042178">
    <property type="entry name" value="Serpin_sf_1"/>
</dbReference>
<comment type="similarity">
    <text evidence="1">Belongs to the serpin family.</text>
</comment>
<gene>
    <name evidence="4" type="ORF">QH948_11915</name>
</gene>
<evidence type="ECO:0000313" key="4">
    <source>
        <dbReference type="EMBL" id="WGT46828.1"/>
    </source>
</evidence>
<dbReference type="SMART" id="SM00093">
    <property type="entry name" value="SERPIN"/>
    <property type="match status" value="1"/>
</dbReference>
<evidence type="ECO:0000313" key="5">
    <source>
        <dbReference type="Proteomes" id="UP001244136"/>
    </source>
</evidence>
<proteinExistence type="inferred from homology"/>
<dbReference type="PANTHER" id="PTHR11461:SF211">
    <property type="entry name" value="GH10112P-RELATED"/>
    <property type="match status" value="1"/>
</dbReference>
<keyword evidence="2" id="KW-0732">Signal</keyword>
<dbReference type="InterPro" id="IPR023796">
    <property type="entry name" value="Serpin_dom"/>
</dbReference>
<dbReference type="Proteomes" id="UP001244136">
    <property type="component" value="Chromosome"/>
</dbReference>
<evidence type="ECO:0000256" key="2">
    <source>
        <dbReference type="SAM" id="SignalP"/>
    </source>
</evidence>
<dbReference type="Gene3D" id="3.30.497.10">
    <property type="entry name" value="Antithrombin, subunit I, domain 2"/>
    <property type="match status" value="1"/>
</dbReference>
<feature type="chain" id="PRO_5047077275" evidence="2">
    <location>
        <begin position="23"/>
        <end position="407"/>
    </location>
</feature>
<reference evidence="4 5" key="1">
    <citation type="journal article" date="2008" name="Int. J. Syst. Evol. Microbiol.">
        <title>Tessaracoccus flavescens sp. nov., isolated from marine sediment.</title>
        <authorList>
            <person name="Lee D.W."/>
            <person name="Lee S.D."/>
        </authorList>
    </citation>
    <scope>NUCLEOTIDE SEQUENCE [LARGE SCALE GENOMIC DNA]</scope>
    <source>
        <strain evidence="4 5">T21</strain>
    </source>
</reference>
<dbReference type="InterPro" id="IPR000215">
    <property type="entry name" value="Serpin_fam"/>
</dbReference>
<protein>
    <submittedName>
        <fullName evidence="4">Serpin family protein</fullName>
    </submittedName>
</protein>
<dbReference type="EMBL" id="CP123967">
    <property type="protein sequence ID" value="WGT46828.1"/>
    <property type="molecule type" value="Genomic_DNA"/>
</dbReference>
<name>A0ABY8PWG1_9ACTN</name>